<sequence length="323" mass="35085">MSAPTYTAAMDEALGRLTHIGFDQGGRFASHAPMAAEALAALGFTDAVSDWVEWSKTARRYSSEPTPTARIDVGDESAWRSCLGRYRRAADWAATFETQISEHGWHEVLITWWPRLVPGLSGALTHGLIRTAHAVRGVSATPEPTPLQLRELAHGLGYWAAVYTPLGTGLLGRRRPAAAADIRTDVIDSALSDLTARNAGIYASSTMSHPVPLVHTITAPSAVRLVLEHLPTDQHAPSYLAVLQASEALLARFGTRGMGCPDGTPTEPEPAHLRLDLLAAEAAQLRDEHAIKLAEAASREYAVRNDIRYLSASWALMERLKRF</sequence>
<dbReference type="Proteomes" id="UP000000851">
    <property type="component" value="Chromosome"/>
</dbReference>
<protein>
    <recommendedName>
        <fullName evidence="3">DUF4243 domain-containing protein</fullName>
    </recommendedName>
</protein>
<dbReference type="InParanoid" id="C7QAE2"/>
<name>C7QAE2_CATAD</name>
<dbReference type="OrthoDB" id="6396144at2"/>
<dbReference type="STRING" id="479433.Caci_3536"/>
<evidence type="ECO:0008006" key="3">
    <source>
        <dbReference type="Google" id="ProtNLM"/>
    </source>
</evidence>
<dbReference type="RefSeq" id="WP_015792170.1">
    <property type="nucleotide sequence ID" value="NC_013131.1"/>
</dbReference>
<gene>
    <name evidence="1" type="ordered locus">Caci_3536</name>
</gene>
<dbReference type="AlphaFoldDB" id="C7QAE2"/>
<evidence type="ECO:0000313" key="1">
    <source>
        <dbReference type="EMBL" id="ACU72441.1"/>
    </source>
</evidence>
<dbReference type="EMBL" id="CP001700">
    <property type="protein sequence ID" value="ACU72441.1"/>
    <property type="molecule type" value="Genomic_DNA"/>
</dbReference>
<accession>C7QAE2</accession>
<dbReference type="KEGG" id="cai:Caci_3536"/>
<dbReference type="eggNOG" id="ENOG5032R1X">
    <property type="taxonomic scope" value="Bacteria"/>
</dbReference>
<evidence type="ECO:0000313" key="2">
    <source>
        <dbReference type="Proteomes" id="UP000000851"/>
    </source>
</evidence>
<proteinExistence type="predicted"/>
<dbReference type="HOGENOM" id="CLU_072323_0_0_11"/>
<organism evidence="1 2">
    <name type="scientific">Catenulispora acidiphila (strain DSM 44928 / JCM 14897 / NBRC 102108 / NRRL B-24433 / ID139908)</name>
    <dbReference type="NCBI Taxonomy" id="479433"/>
    <lineage>
        <taxon>Bacteria</taxon>
        <taxon>Bacillati</taxon>
        <taxon>Actinomycetota</taxon>
        <taxon>Actinomycetes</taxon>
        <taxon>Catenulisporales</taxon>
        <taxon>Catenulisporaceae</taxon>
        <taxon>Catenulispora</taxon>
    </lineage>
</organism>
<reference evidence="1 2" key="1">
    <citation type="journal article" date="2009" name="Stand. Genomic Sci.">
        <title>Complete genome sequence of Catenulispora acidiphila type strain (ID 139908).</title>
        <authorList>
            <person name="Copeland A."/>
            <person name="Lapidus A."/>
            <person name="Glavina Del Rio T."/>
            <person name="Nolan M."/>
            <person name="Lucas S."/>
            <person name="Chen F."/>
            <person name="Tice H."/>
            <person name="Cheng J.F."/>
            <person name="Bruce D."/>
            <person name="Goodwin L."/>
            <person name="Pitluck S."/>
            <person name="Mikhailova N."/>
            <person name="Pati A."/>
            <person name="Ivanova N."/>
            <person name="Mavromatis K."/>
            <person name="Chen A."/>
            <person name="Palaniappan K."/>
            <person name="Chain P."/>
            <person name="Land M."/>
            <person name="Hauser L."/>
            <person name="Chang Y.J."/>
            <person name="Jeffries C.D."/>
            <person name="Chertkov O."/>
            <person name="Brettin T."/>
            <person name="Detter J.C."/>
            <person name="Han C."/>
            <person name="Ali Z."/>
            <person name="Tindall B.J."/>
            <person name="Goker M."/>
            <person name="Bristow J."/>
            <person name="Eisen J.A."/>
            <person name="Markowitz V."/>
            <person name="Hugenholtz P."/>
            <person name="Kyrpides N.C."/>
            <person name="Klenk H.P."/>
        </authorList>
    </citation>
    <scope>NUCLEOTIDE SEQUENCE [LARGE SCALE GENOMIC DNA]</scope>
    <source>
        <strain evidence="2">DSM 44928 / JCM 14897 / NBRC 102108 / NRRL B-24433 / ID139908</strain>
    </source>
</reference>
<keyword evidence="2" id="KW-1185">Reference proteome</keyword>